<organism evidence="1">
    <name type="scientific">marine sediment metagenome</name>
    <dbReference type="NCBI Taxonomy" id="412755"/>
    <lineage>
        <taxon>unclassified sequences</taxon>
        <taxon>metagenomes</taxon>
        <taxon>ecological metagenomes</taxon>
    </lineage>
</organism>
<accession>X0ZGR2</accession>
<dbReference type="AlphaFoldDB" id="X0ZGR2"/>
<reference evidence="1" key="1">
    <citation type="journal article" date="2014" name="Front. Microbiol.">
        <title>High frequency of phylogenetically diverse reductive dehalogenase-homologous genes in deep subseafloor sedimentary metagenomes.</title>
        <authorList>
            <person name="Kawai M."/>
            <person name="Futagami T."/>
            <person name="Toyoda A."/>
            <person name="Takaki Y."/>
            <person name="Nishi S."/>
            <person name="Hori S."/>
            <person name="Arai W."/>
            <person name="Tsubouchi T."/>
            <person name="Morono Y."/>
            <person name="Uchiyama I."/>
            <person name="Ito T."/>
            <person name="Fujiyama A."/>
            <person name="Inagaki F."/>
            <person name="Takami H."/>
        </authorList>
    </citation>
    <scope>NUCLEOTIDE SEQUENCE</scope>
    <source>
        <strain evidence="1">Expedition CK06-06</strain>
    </source>
</reference>
<proteinExistence type="predicted"/>
<comment type="caution">
    <text evidence="1">The sequence shown here is derived from an EMBL/GenBank/DDBJ whole genome shotgun (WGS) entry which is preliminary data.</text>
</comment>
<gene>
    <name evidence="1" type="ORF">S01H4_13811</name>
</gene>
<protein>
    <submittedName>
        <fullName evidence="1">Uncharacterized protein</fullName>
    </submittedName>
</protein>
<dbReference type="EMBL" id="BART01006074">
    <property type="protein sequence ID" value="GAG57352.1"/>
    <property type="molecule type" value="Genomic_DNA"/>
</dbReference>
<evidence type="ECO:0000313" key="1">
    <source>
        <dbReference type="EMBL" id="GAG57352.1"/>
    </source>
</evidence>
<sequence>MHHSRAIVRTLLGGLAALFAIWSLVVSAVSAAPYSQDLDPTQEPSKTAQGEAPINLSIGDDTCLECHGQPSLTMEL</sequence>
<feature type="non-terminal residue" evidence="1">
    <location>
        <position position="76"/>
    </location>
</feature>
<name>X0ZGR2_9ZZZZ</name>